<feature type="region of interest" description="Disordered" evidence="1">
    <location>
        <begin position="373"/>
        <end position="419"/>
    </location>
</feature>
<evidence type="ECO:0000256" key="1">
    <source>
        <dbReference type="SAM" id="MobiDB-lite"/>
    </source>
</evidence>
<organism evidence="2 3">
    <name type="scientific">Protopolystoma xenopodis</name>
    <dbReference type="NCBI Taxonomy" id="117903"/>
    <lineage>
        <taxon>Eukaryota</taxon>
        <taxon>Metazoa</taxon>
        <taxon>Spiralia</taxon>
        <taxon>Lophotrochozoa</taxon>
        <taxon>Platyhelminthes</taxon>
        <taxon>Monogenea</taxon>
        <taxon>Polyopisthocotylea</taxon>
        <taxon>Polystomatidea</taxon>
        <taxon>Polystomatidae</taxon>
        <taxon>Protopolystoma</taxon>
    </lineage>
</organism>
<gene>
    <name evidence="2" type="ORF">PXEA_LOCUS15824</name>
</gene>
<accession>A0A448WX56</accession>
<comment type="caution">
    <text evidence="2">The sequence shown here is derived from an EMBL/GenBank/DDBJ whole genome shotgun (WGS) entry which is preliminary data.</text>
</comment>
<feature type="compositionally biased region" description="Polar residues" evidence="1">
    <location>
        <begin position="192"/>
        <end position="206"/>
    </location>
</feature>
<evidence type="ECO:0000313" key="3">
    <source>
        <dbReference type="Proteomes" id="UP000784294"/>
    </source>
</evidence>
<feature type="compositionally biased region" description="Basic and acidic residues" evidence="1">
    <location>
        <begin position="393"/>
        <end position="406"/>
    </location>
</feature>
<sequence length="509" mass="51932">MERATDDPLSARQRSIRQQTQHQTVIRLAQSPLSAYIVKQAPVAGPGVTSPSGVFHSSTSGLKSIPSDGRGASLAASTTGTAAPSGAGTATATATGTGTGIGSGIGATGAASGTGARAGGATGTGGQISHSFSLNFPSSNTSSSAALAGGGYLFSEEMSLNQEIPEAGSSTGFAGLSRRVTISGLKPGAPVPSQTETIGLSSLGNVGQTGSGSGGSESPAKMSRTAILLSPNSPRRPLYRHKQQQHQQQQQQHQHHQLLQHAIGVQHFGRQLPQRNHTAPNDSALGFGFQPSRLGLEGRPASASTEEVAGRTATTGLFPSMPSRGTALDAELSALELIALGRAGGEAEPRRRATGEGEGMGISGVLCVGAATAPTSPQLGPERRWPLGQLSPRDGETVDAESRAEEADLSGGFGCDTSRGHEDELLLNADLEMEQETETEATGASASASPVKLLRHGLRRMSAMIPGQTVPPTGAEEQGLEARATSFKSVSGKANACSTTEKLSWGSDY</sequence>
<feature type="compositionally biased region" description="Low complexity" evidence="1">
    <location>
        <begin position="69"/>
        <end position="90"/>
    </location>
</feature>
<feature type="region of interest" description="Disordered" evidence="1">
    <location>
        <begin position="185"/>
        <end position="256"/>
    </location>
</feature>
<name>A0A448WX56_9PLAT</name>
<keyword evidence="3" id="KW-1185">Reference proteome</keyword>
<feature type="region of interest" description="Disordered" evidence="1">
    <location>
        <begin position="47"/>
        <end position="90"/>
    </location>
</feature>
<protein>
    <submittedName>
        <fullName evidence="2">Uncharacterized protein</fullName>
    </submittedName>
</protein>
<dbReference type="Proteomes" id="UP000784294">
    <property type="component" value="Unassembled WGS sequence"/>
</dbReference>
<dbReference type="EMBL" id="CAAALY010056133">
    <property type="protein sequence ID" value="VEL22384.1"/>
    <property type="molecule type" value="Genomic_DNA"/>
</dbReference>
<feature type="region of interest" description="Disordered" evidence="1">
    <location>
        <begin position="1"/>
        <end position="23"/>
    </location>
</feature>
<dbReference type="AlphaFoldDB" id="A0A448WX56"/>
<feature type="compositionally biased region" description="Polar residues" evidence="1">
    <location>
        <begin position="12"/>
        <end position="23"/>
    </location>
</feature>
<feature type="compositionally biased region" description="Polar residues" evidence="1">
    <location>
        <begin position="49"/>
        <end position="62"/>
    </location>
</feature>
<reference evidence="2" key="1">
    <citation type="submission" date="2018-11" db="EMBL/GenBank/DDBJ databases">
        <authorList>
            <consortium name="Pathogen Informatics"/>
        </authorList>
    </citation>
    <scope>NUCLEOTIDE SEQUENCE</scope>
</reference>
<proteinExistence type="predicted"/>
<evidence type="ECO:0000313" key="2">
    <source>
        <dbReference type="EMBL" id="VEL22384.1"/>
    </source>
</evidence>